<dbReference type="Proteomes" id="UP000019322">
    <property type="component" value="Chromosome"/>
</dbReference>
<sequence length="69" mass="7763">MKSKTEMLPEYDFSKGVRGKYAEAYHKSVNVIKLDDDVSSVFPDAKAVNEALRTMIKLVTQNKPNLGMN</sequence>
<dbReference type="RefSeq" id="WP_025344455.1">
    <property type="nucleotide sequence ID" value="NZ_CP007201.1"/>
</dbReference>
<dbReference type="EMBL" id="CP007201">
    <property type="protein sequence ID" value="AHJ12577.1"/>
    <property type="molecule type" value="Genomic_DNA"/>
</dbReference>
<accession>A0AA86AMX7</accession>
<proteinExistence type="predicted"/>
<name>A0AA86AMX7_SULMK</name>
<dbReference type="AlphaFoldDB" id="A0AA86AMX7"/>
<evidence type="ECO:0000313" key="2">
    <source>
        <dbReference type="Proteomes" id="UP000019322"/>
    </source>
</evidence>
<gene>
    <name evidence="1" type="ORF">SMUL_1316</name>
</gene>
<evidence type="ECO:0000313" key="1">
    <source>
        <dbReference type="EMBL" id="AHJ12577.1"/>
    </source>
</evidence>
<reference evidence="1 2" key="1">
    <citation type="journal article" date="2014" name="Environ. Microbiol.">
        <title>Insights into organohalide respiration and the versatile catabolism of Sulfurospirillum multivorans gained from comparative genomics and physiological studies.</title>
        <authorList>
            <person name="Goris T."/>
            <person name="Schubert T."/>
            <person name="Gadkari J."/>
            <person name="Wubet T."/>
            <person name="Tarkka M."/>
            <person name="Buscot F."/>
            <person name="Adrian L."/>
            <person name="Diekert G."/>
        </authorList>
    </citation>
    <scope>NUCLEOTIDE SEQUENCE [LARGE SCALE GENOMIC DNA]</scope>
    <source>
        <strain evidence="2">DM 12446 / JCM 15788 / NBRC 109480</strain>
    </source>
</reference>
<protein>
    <submittedName>
        <fullName evidence="1">Uncharacterized protein</fullName>
    </submittedName>
</protein>
<organism evidence="1 2">
    <name type="scientific">Sulfurospirillum multivorans (strain DM 12446 / JCM 15788 / NBRC 109480)</name>
    <dbReference type="NCBI Taxonomy" id="1150621"/>
    <lineage>
        <taxon>Bacteria</taxon>
        <taxon>Pseudomonadati</taxon>
        <taxon>Campylobacterota</taxon>
        <taxon>Epsilonproteobacteria</taxon>
        <taxon>Campylobacterales</taxon>
        <taxon>Sulfurospirillaceae</taxon>
        <taxon>Sulfurospirillum</taxon>
    </lineage>
</organism>
<dbReference type="KEGG" id="smul:SMUL_1316"/>